<evidence type="ECO:0000256" key="1">
    <source>
        <dbReference type="SAM" id="Phobius"/>
    </source>
</evidence>
<name>A0A090ZI30_PAEMA</name>
<dbReference type="AlphaFoldDB" id="A0A090ZI30"/>
<keyword evidence="1" id="KW-0812">Transmembrane</keyword>
<gene>
    <name evidence="2" type="ORF">DJ90_447</name>
</gene>
<dbReference type="HOGENOM" id="CLU_2808346_0_0_9"/>
<proteinExistence type="predicted"/>
<dbReference type="STRING" id="44252.DJ90_447"/>
<organism evidence="2 3">
    <name type="scientific">Paenibacillus macerans</name>
    <name type="common">Bacillus macerans</name>
    <dbReference type="NCBI Taxonomy" id="44252"/>
    <lineage>
        <taxon>Bacteria</taxon>
        <taxon>Bacillati</taxon>
        <taxon>Bacillota</taxon>
        <taxon>Bacilli</taxon>
        <taxon>Bacillales</taxon>
        <taxon>Paenibacillaceae</taxon>
        <taxon>Paenibacillus</taxon>
    </lineage>
</organism>
<accession>A0A090ZI30</accession>
<comment type="caution">
    <text evidence="2">The sequence shown here is derived from an EMBL/GenBank/DDBJ whole genome shotgun (WGS) entry which is preliminary data.</text>
</comment>
<sequence length="67" mass="7921">MGNLSEIYWKFSNERAKWRPISDNLLDFSNVRWRASGCGEMFHRITGVWYATILIGSAFMQIVDRFM</sequence>
<keyword evidence="3" id="KW-1185">Reference proteome</keyword>
<reference evidence="2 3" key="1">
    <citation type="submission" date="2014-04" db="EMBL/GenBank/DDBJ databases">
        <authorList>
            <person name="Bishop-Lilly K.A."/>
            <person name="Broomall S.M."/>
            <person name="Chain P.S."/>
            <person name="Chertkov O."/>
            <person name="Coyne S.R."/>
            <person name="Daligault H.E."/>
            <person name="Davenport K.W."/>
            <person name="Erkkila T."/>
            <person name="Frey K.G."/>
            <person name="Gibbons H.S."/>
            <person name="Gu W."/>
            <person name="Jaissle J."/>
            <person name="Johnson S.L."/>
            <person name="Koroleva G.I."/>
            <person name="Ladner J.T."/>
            <person name="Lo C.-C."/>
            <person name="Minogue T.D."/>
            <person name="Munk C."/>
            <person name="Palacios G.F."/>
            <person name="Redden C.L."/>
            <person name="Rosenzweig C.N."/>
            <person name="Scholz M.B."/>
            <person name="Teshima H."/>
            <person name="Xu Y."/>
        </authorList>
    </citation>
    <scope>NUCLEOTIDE SEQUENCE [LARGE SCALE GENOMIC DNA]</scope>
    <source>
        <strain evidence="2 3">8244</strain>
    </source>
</reference>
<dbReference type="EMBL" id="JMQA01000020">
    <property type="protein sequence ID" value="KFN09895.1"/>
    <property type="molecule type" value="Genomic_DNA"/>
</dbReference>
<feature type="transmembrane region" description="Helical" evidence="1">
    <location>
        <begin position="41"/>
        <end position="63"/>
    </location>
</feature>
<evidence type="ECO:0000313" key="2">
    <source>
        <dbReference type="EMBL" id="KFN09895.1"/>
    </source>
</evidence>
<evidence type="ECO:0000313" key="3">
    <source>
        <dbReference type="Proteomes" id="UP000029278"/>
    </source>
</evidence>
<keyword evidence="1" id="KW-0472">Membrane</keyword>
<keyword evidence="1" id="KW-1133">Transmembrane helix</keyword>
<dbReference type="Proteomes" id="UP000029278">
    <property type="component" value="Unassembled WGS sequence"/>
</dbReference>
<protein>
    <submittedName>
        <fullName evidence="2">Uncharacterized protein</fullName>
    </submittedName>
</protein>